<dbReference type="CDD" id="cd08288">
    <property type="entry name" value="MDR_yhdh"/>
    <property type="match status" value="1"/>
</dbReference>
<dbReference type="GO" id="GO:0043957">
    <property type="term" value="F:acryloyl-CoA reductase (NADPH) activity"/>
    <property type="evidence" value="ECO:0007669"/>
    <property type="project" value="TreeGrafter"/>
</dbReference>
<dbReference type="Gene3D" id="3.40.50.720">
    <property type="entry name" value="NAD(P)-binding Rossmann-like Domain"/>
    <property type="match status" value="1"/>
</dbReference>
<dbReference type="InterPro" id="IPR013149">
    <property type="entry name" value="ADH-like_C"/>
</dbReference>
<dbReference type="InterPro" id="IPR011032">
    <property type="entry name" value="GroES-like_sf"/>
</dbReference>
<dbReference type="InterPro" id="IPR051397">
    <property type="entry name" value="Zn-ADH-like_protein"/>
</dbReference>
<evidence type="ECO:0000313" key="2">
    <source>
        <dbReference type="EMBL" id="MBJ3785262.1"/>
    </source>
</evidence>
<gene>
    <name evidence="2" type="ORF">JEQ47_11055</name>
</gene>
<dbReference type="PANTHER" id="PTHR43677:SF1">
    <property type="entry name" value="ACRYLYL-COA REDUCTASE ACUI-RELATED"/>
    <property type="match status" value="1"/>
</dbReference>
<dbReference type="SUPFAM" id="SSF51735">
    <property type="entry name" value="NAD(P)-binding Rossmann-fold domains"/>
    <property type="match status" value="1"/>
</dbReference>
<dbReference type="SUPFAM" id="SSF50129">
    <property type="entry name" value="GroES-like"/>
    <property type="match status" value="1"/>
</dbReference>
<dbReference type="SMART" id="SM00829">
    <property type="entry name" value="PKS_ER"/>
    <property type="match status" value="1"/>
</dbReference>
<dbReference type="Gene3D" id="3.90.180.10">
    <property type="entry name" value="Medium-chain alcohol dehydrogenases, catalytic domain"/>
    <property type="match status" value="1"/>
</dbReference>
<dbReference type="InterPro" id="IPR036291">
    <property type="entry name" value="NAD(P)-bd_dom_sf"/>
</dbReference>
<accession>A0A934IZU5</accession>
<dbReference type="EMBL" id="JAEKMH010000002">
    <property type="protein sequence ID" value="MBJ3785262.1"/>
    <property type="molecule type" value="Genomic_DNA"/>
</dbReference>
<dbReference type="Pfam" id="PF00107">
    <property type="entry name" value="ADH_zinc_N"/>
    <property type="match status" value="1"/>
</dbReference>
<name>A0A934IZU5_9HYPH</name>
<feature type="domain" description="Enoyl reductase (ER)" evidence="1">
    <location>
        <begin position="14"/>
        <end position="326"/>
    </location>
</feature>
<dbReference type="InterPro" id="IPR014188">
    <property type="entry name" value="Acrylyl-CoA_reductase_AcuI"/>
</dbReference>
<dbReference type="PANTHER" id="PTHR43677">
    <property type="entry name" value="SHORT-CHAIN DEHYDROGENASE/REDUCTASE"/>
    <property type="match status" value="1"/>
</dbReference>
<evidence type="ECO:0000259" key="1">
    <source>
        <dbReference type="SMART" id="SM00829"/>
    </source>
</evidence>
<sequence length="330" mass="34475">MTFRALLTEKGADGAISSSVQMLDDARLPEGDVTVEIEWAGLNYKDGLCLMGQGGLVRTYPHVAGIDFAGRVRDSSDSRYHAGDAVVLTGWRVGEAHWGGYAERARVKGDWLVPLPSGLSSRDAMVMGTAGLTAMLAIDRLEALGITPGSGEVLVTGAAGGVGSIAVALLKRLGYTVAALSGRPQHATMLTELGAASVIDRAEFMAQPDKPLESARFAAAIDCVGGDVLGKLLRQIAYGGAVASLGNAAGIALNTNVLPFLLRGVTLAGIDSVMQPYEARIAAWARLAGLFDFSAYADNVEEVDLDTLPDKAAQILRGEVRGRVVVNPRG</sequence>
<dbReference type="InterPro" id="IPR013154">
    <property type="entry name" value="ADH-like_N"/>
</dbReference>
<proteinExistence type="predicted"/>
<dbReference type="Pfam" id="PF08240">
    <property type="entry name" value="ADH_N"/>
    <property type="match status" value="1"/>
</dbReference>
<keyword evidence="3" id="KW-1185">Reference proteome</keyword>
<reference evidence="2" key="1">
    <citation type="submission" date="2020-12" db="EMBL/GenBank/DDBJ databases">
        <title>Devosia sp. MSA67 isolated from Mo River.</title>
        <authorList>
            <person name="Ma F."/>
            <person name="Zi Z."/>
        </authorList>
    </citation>
    <scope>NUCLEOTIDE SEQUENCE</scope>
    <source>
        <strain evidence="2">MSA67</strain>
    </source>
</reference>
<dbReference type="InterPro" id="IPR020843">
    <property type="entry name" value="ER"/>
</dbReference>
<dbReference type="NCBIfam" id="TIGR02823">
    <property type="entry name" value="oxido_YhdH"/>
    <property type="match status" value="1"/>
</dbReference>
<protein>
    <submittedName>
        <fullName evidence="2">Oxidoreductase</fullName>
    </submittedName>
</protein>
<dbReference type="Proteomes" id="UP000602124">
    <property type="component" value="Unassembled WGS sequence"/>
</dbReference>
<dbReference type="AlphaFoldDB" id="A0A934IZU5"/>
<organism evidence="2 3">
    <name type="scientific">Devosia sediminis</name>
    <dbReference type="NCBI Taxonomy" id="2798801"/>
    <lineage>
        <taxon>Bacteria</taxon>
        <taxon>Pseudomonadati</taxon>
        <taxon>Pseudomonadota</taxon>
        <taxon>Alphaproteobacteria</taxon>
        <taxon>Hyphomicrobiales</taxon>
        <taxon>Devosiaceae</taxon>
        <taxon>Devosia</taxon>
    </lineage>
</organism>
<evidence type="ECO:0000313" key="3">
    <source>
        <dbReference type="Proteomes" id="UP000602124"/>
    </source>
</evidence>
<dbReference type="RefSeq" id="WP_198876453.1">
    <property type="nucleotide sequence ID" value="NZ_JAEKMH010000002.1"/>
</dbReference>
<comment type="caution">
    <text evidence="2">The sequence shown here is derived from an EMBL/GenBank/DDBJ whole genome shotgun (WGS) entry which is preliminary data.</text>
</comment>